<dbReference type="GO" id="GO:0090730">
    <property type="term" value="C:Las1 complex"/>
    <property type="evidence" value="ECO:0007669"/>
    <property type="project" value="InterPro"/>
</dbReference>
<proteinExistence type="predicted"/>
<dbReference type="Pfam" id="PF04031">
    <property type="entry name" value="Las1"/>
    <property type="match status" value="1"/>
</dbReference>
<dbReference type="GO" id="GO:0004519">
    <property type="term" value="F:endonuclease activity"/>
    <property type="evidence" value="ECO:0007669"/>
    <property type="project" value="InterPro"/>
</dbReference>
<dbReference type="GO" id="GO:0000470">
    <property type="term" value="P:maturation of LSU-rRNA"/>
    <property type="evidence" value="ECO:0007669"/>
    <property type="project" value="TreeGrafter"/>
</dbReference>
<dbReference type="GO" id="GO:0030687">
    <property type="term" value="C:preribosome, large subunit precursor"/>
    <property type="evidence" value="ECO:0007669"/>
    <property type="project" value="TreeGrafter"/>
</dbReference>
<dbReference type="GO" id="GO:0000460">
    <property type="term" value="P:maturation of 5.8S rRNA"/>
    <property type="evidence" value="ECO:0007669"/>
    <property type="project" value="TreeGrafter"/>
</dbReference>
<sequence>MATVCYRVPYTAVEWNRVRTLFRSDDLEELEECLAILSMWYSRMSNKIPVALSMSDLLIRLAIAELRITNDSNQWMKMEELKMQYCIAIIRSVHFEFDRKQPTSAYGLEIDFLEASTIQ</sequence>
<dbReference type="InterPro" id="IPR007174">
    <property type="entry name" value="Las1"/>
</dbReference>
<name>A0AAD5M986_PARTN</name>
<dbReference type="Proteomes" id="UP001196413">
    <property type="component" value="Unassembled WGS sequence"/>
</dbReference>
<gene>
    <name evidence="1" type="ORF">KIN20_009242</name>
</gene>
<organism evidence="1 2">
    <name type="scientific">Parelaphostrongylus tenuis</name>
    <name type="common">Meningeal worm</name>
    <dbReference type="NCBI Taxonomy" id="148309"/>
    <lineage>
        <taxon>Eukaryota</taxon>
        <taxon>Metazoa</taxon>
        <taxon>Ecdysozoa</taxon>
        <taxon>Nematoda</taxon>
        <taxon>Chromadorea</taxon>
        <taxon>Rhabditida</taxon>
        <taxon>Rhabditina</taxon>
        <taxon>Rhabditomorpha</taxon>
        <taxon>Strongyloidea</taxon>
        <taxon>Metastrongylidae</taxon>
        <taxon>Parelaphostrongylus</taxon>
    </lineage>
</organism>
<dbReference type="PANTHER" id="PTHR15002:SF0">
    <property type="entry name" value="RIBOSOMAL BIOGENESIS PROTEIN LAS1L"/>
    <property type="match status" value="1"/>
</dbReference>
<accession>A0AAD5M986</accession>
<protein>
    <submittedName>
        <fullName evidence="1">Uncharacterized protein</fullName>
    </submittedName>
</protein>
<comment type="caution">
    <text evidence="1">The sequence shown here is derived from an EMBL/GenBank/DDBJ whole genome shotgun (WGS) entry which is preliminary data.</text>
</comment>
<dbReference type="AlphaFoldDB" id="A0AAD5M986"/>
<evidence type="ECO:0000313" key="1">
    <source>
        <dbReference type="EMBL" id="KAJ1352823.1"/>
    </source>
</evidence>
<dbReference type="EMBL" id="JAHQIW010001549">
    <property type="protein sequence ID" value="KAJ1352823.1"/>
    <property type="molecule type" value="Genomic_DNA"/>
</dbReference>
<dbReference type="PANTHER" id="PTHR15002">
    <property type="entry name" value="RIBOSOMAL BIOGENESIS PROTEIN LAS1L"/>
    <property type="match status" value="1"/>
</dbReference>
<evidence type="ECO:0000313" key="2">
    <source>
        <dbReference type="Proteomes" id="UP001196413"/>
    </source>
</evidence>
<reference evidence="1" key="1">
    <citation type="submission" date="2021-06" db="EMBL/GenBank/DDBJ databases">
        <title>Parelaphostrongylus tenuis whole genome reference sequence.</title>
        <authorList>
            <person name="Garwood T.J."/>
            <person name="Larsen P.A."/>
            <person name="Fountain-Jones N.M."/>
            <person name="Garbe J.R."/>
            <person name="Macchietto M.G."/>
            <person name="Kania S.A."/>
            <person name="Gerhold R.W."/>
            <person name="Richards J.E."/>
            <person name="Wolf T.M."/>
        </authorList>
    </citation>
    <scope>NUCLEOTIDE SEQUENCE</scope>
    <source>
        <strain evidence="1">MNPRO001-30</strain>
        <tissue evidence="1">Meninges</tissue>
    </source>
</reference>
<keyword evidence="2" id="KW-1185">Reference proteome</keyword>